<accession>A0A818I2T6</accession>
<dbReference type="Gene3D" id="1.20.5.170">
    <property type="match status" value="1"/>
</dbReference>
<evidence type="ECO:0000313" key="2">
    <source>
        <dbReference type="EMBL" id="CAF4478436.1"/>
    </source>
</evidence>
<dbReference type="AlphaFoldDB" id="A0A818I2T6"/>
<proteinExistence type="predicted"/>
<evidence type="ECO:0000313" key="3">
    <source>
        <dbReference type="Proteomes" id="UP000663865"/>
    </source>
</evidence>
<dbReference type="EMBL" id="CAJOBS010000044">
    <property type="protein sequence ID" value="CAF4478436.1"/>
    <property type="molecule type" value="Genomic_DNA"/>
</dbReference>
<dbReference type="GO" id="GO:0003700">
    <property type="term" value="F:DNA-binding transcription factor activity"/>
    <property type="evidence" value="ECO:0007669"/>
    <property type="project" value="InterPro"/>
</dbReference>
<reference evidence="1" key="1">
    <citation type="submission" date="2021-02" db="EMBL/GenBank/DDBJ databases">
        <authorList>
            <person name="Nowell W R."/>
        </authorList>
    </citation>
    <scope>NUCLEOTIDE SEQUENCE</scope>
</reference>
<dbReference type="SUPFAM" id="SSF57959">
    <property type="entry name" value="Leucine zipper domain"/>
    <property type="match status" value="1"/>
</dbReference>
<dbReference type="EMBL" id="CAJNYV010002956">
    <property type="protein sequence ID" value="CAF3517978.1"/>
    <property type="molecule type" value="Genomic_DNA"/>
</dbReference>
<sequence>MSSIEKSIIHDHIYSSNSTREKDCNQLKISSNKNDNSFENHRRSIRKKCDIQTDEDREEYFRRRTLNNTSCRVSRIHRRSKLEITMKKCMEYEDLNAKLIAQTSLITQIIDLLKEHLRTSVSNNLQTNK</sequence>
<comment type="caution">
    <text evidence="1">The sequence shown here is derived from an EMBL/GenBank/DDBJ whole genome shotgun (WGS) entry which is preliminary data.</text>
</comment>
<evidence type="ECO:0000313" key="1">
    <source>
        <dbReference type="EMBL" id="CAF3517978.1"/>
    </source>
</evidence>
<organism evidence="1 3">
    <name type="scientific">Rotaria socialis</name>
    <dbReference type="NCBI Taxonomy" id="392032"/>
    <lineage>
        <taxon>Eukaryota</taxon>
        <taxon>Metazoa</taxon>
        <taxon>Spiralia</taxon>
        <taxon>Gnathifera</taxon>
        <taxon>Rotifera</taxon>
        <taxon>Eurotatoria</taxon>
        <taxon>Bdelloidea</taxon>
        <taxon>Philodinida</taxon>
        <taxon>Philodinidae</taxon>
        <taxon>Rotaria</taxon>
    </lineage>
</organism>
<dbReference type="Proteomes" id="UP000663865">
    <property type="component" value="Unassembled WGS sequence"/>
</dbReference>
<name>A0A818I2T6_9BILA</name>
<dbReference type="InterPro" id="IPR046347">
    <property type="entry name" value="bZIP_sf"/>
</dbReference>
<gene>
    <name evidence="1" type="ORF">KIK155_LOCUS16753</name>
    <name evidence="2" type="ORF">TOA249_LOCUS1553</name>
</gene>
<dbReference type="Proteomes" id="UP000663838">
    <property type="component" value="Unassembled WGS sequence"/>
</dbReference>
<protein>
    <submittedName>
        <fullName evidence="1">Uncharacterized protein</fullName>
    </submittedName>
</protein>